<dbReference type="NCBIfam" id="TIGR00229">
    <property type="entry name" value="sensory_box"/>
    <property type="match status" value="3"/>
</dbReference>
<protein>
    <recommendedName>
        <fullName evidence="2">histidine kinase</fullName>
        <ecNumber evidence="2">2.7.13.3</ecNumber>
    </recommendedName>
</protein>
<organism evidence="13 14">
    <name type="scientific">Paenibacillus mucilaginosus 3016</name>
    <dbReference type="NCBI Taxonomy" id="1116391"/>
    <lineage>
        <taxon>Bacteria</taxon>
        <taxon>Bacillati</taxon>
        <taxon>Bacillota</taxon>
        <taxon>Bacilli</taxon>
        <taxon>Bacillales</taxon>
        <taxon>Paenibacillaceae</taxon>
        <taxon>Paenibacillus</taxon>
    </lineage>
</organism>
<evidence type="ECO:0000259" key="12">
    <source>
        <dbReference type="PROSITE" id="PS50113"/>
    </source>
</evidence>
<dbReference type="SUPFAM" id="SSF55874">
    <property type="entry name" value="ATPase domain of HSP90 chaperone/DNA topoisomerase II/histidine kinase"/>
    <property type="match status" value="1"/>
</dbReference>
<feature type="domain" description="PAS" evidence="11">
    <location>
        <begin position="270"/>
        <end position="315"/>
    </location>
</feature>
<dbReference type="InterPro" id="IPR013655">
    <property type="entry name" value="PAS_fold_3"/>
</dbReference>
<dbReference type="InterPro" id="IPR003594">
    <property type="entry name" value="HATPase_dom"/>
</dbReference>
<dbReference type="FunFam" id="1.10.287.130:FF:000040">
    <property type="entry name" value="PAS domain-containing sensor histidine kinase"/>
    <property type="match status" value="1"/>
</dbReference>
<dbReference type="PRINTS" id="PR00344">
    <property type="entry name" value="BCTRLSENSOR"/>
</dbReference>
<gene>
    <name evidence="13" type="ORF">PM3016_6930</name>
</gene>
<evidence type="ECO:0000256" key="3">
    <source>
        <dbReference type="ARBA" id="ARBA00022553"/>
    </source>
</evidence>
<feature type="domain" description="PAC" evidence="12">
    <location>
        <begin position="342"/>
        <end position="394"/>
    </location>
</feature>
<dbReference type="KEGG" id="pmq:PM3016_6930"/>
<feature type="domain" description="PAC" evidence="12">
    <location>
        <begin position="100"/>
        <end position="152"/>
    </location>
</feature>
<keyword evidence="6 13" id="KW-0418">Kinase</keyword>
<keyword evidence="8" id="KW-0749">Sporulation</keyword>
<keyword evidence="7" id="KW-0067">ATP-binding</keyword>
<dbReference type="PROSITE" id="PS50109">
    <property type="entry name" value="HIS_KIN"/>
    <property type="match status" value="1"/>
</dbReference>
<dbReference type="CDD" id="cd00130">
    <property type="entry name" value="PAS"/>
    <property type="match status" value="3"/>
</dbReference>
<keyword evidence="4" id="KW-0808">Transferase</keyword>
<dbReference type="SMART" id="SM00091">
    <property type="entry name" value="PAS"/>
    <property type="match status" value="3"/>
</dbReference>
<dbReference type="PANTHER" id="PTHR43065:SF10">
    <property type="entry name" value="PEROXIDE STRESS-ACTIVATED HISTIDINE KINASE MAK3"/>
    <property type="match status" value="1"/>
</dbReference>
<dbReference type="InterPro" id="IPR003661">
    <property type="entry name" value="HisK_dim/P_dom"/>
</dbReference>
<keyword evidence="3" id="KW-0597">Phosphoprotein</keyword>
<dbReference type="Pfam" id="PF13426">
    <property type="entry name" value="PAS_9"/>
    <property type="match status" value="1"/>
</dbReference>
<evidence type="ECO:0000313" key="14">
    <source>
        <dbReference type="Proteomes" id="UP000007523"/>
    </source>
</evidence>
<dbReference type="EMBL" id="CP003235">
    <property type="protein sequence ID" value="AFC33525.1"/>
    <property type="molecule type" value="Genomic_DNA"/>
</dbReference>
<evidence type="ECO:0000256" key="7">
    <source>
        <dbReference type="ARBA" id="ARBA00022840"/>
    </source>
</evidence>
<dbReference type="InterPro" id="IPR000700">
    <property type="entry name" value="PAS-assoc_C"/>
</dbReference>
<evidence type="ECO:0000256" key="1">
    <source>
        <dbReference type="ARBA" id="ARBA00000085"/>
    </source>
</evidence>
<dbReference type="RefSeq" id="WP_014372494.1">
    <property type="nucleotide sequence ID" value="NC_016935.1"/>
</dbReference>
<dbReference type="SUPFAM" id="SSF55785">
    <property type="entry name" value="PYP-like sensor domain (PAS domain)"/>
    <property type="match status" value="3"/>
</dbReference>
<evidence type="ECO:0000256" key="9">
    <source>
        <dbReference type="ARBA" id="ARBA00023012"/>
    </source>
</evidence>
<feature type="domain" description="PAS" evidence="11">
    <location>
        <begin position="153"/>
        <end position="223"/>
    </location>
</feature>
<dbReference type="GO" id="GO:0000155">
    <property type="term" value="F:phosphorelay sensor kinase activity"/>
    <property type="evidence" value="ECO:0007669"/>
    <property type="project" value="InterPro"/>
</dbReference>
<proteinExistence type="predicted"/>
<dbReference type="InterPro" id="IPR000014">
    <property type="entry name" value="PAS"/>
</dbReference>
<dbReference type="CDD" id="cd00082">
    <property type="entry name" value="HisKA"/>
    <property type="match status" value="1"/>
</dbReference>
<dbReference type="PROSITE" id="PS50113">
    <property type="entry name" value="PAC"/>
    <property type="match status" value="2"/>
</dbReference>
<feature type="domain" description="Histidine kinase" evidence="10">
    <location>
        <begin position="407"/>
        <end position="612"/>
    </location>
</feature>
<evidence type="ECO:0000259" key="11">
    <source>
        <dbReference type="PROSITE" id="PS50112"/>
    </source>
</evidence>
<dbReference type="STRING" id="1116391.PM3016_6930"/>
<evidence type="ECO:0000256" key="8">
    <source>
        <dbReference type="ARBA" id="ARBA00022969"/>
    </source>
</evidence>
<dbReference type="Pfam" id="PF08447">
    <property type="entry name" value="PAS_3"/>
    <property type="match status" value="1"/>
</dbReference>
<evidence type="ECO:0000256" key="6">
    <source>
        <dbReference type="ARBA" id="ARBA00022777"/>
    </source>
</evidence>
<evidence type="ECO:0000256" key="5">
    <source>
        <dbReference type="ARBA" id="ARBA00022741"/>
    </source>
</evidence>
<dbReference type="PROSITE" id="PS50112">
    <property type="entry name" value="PAS"/>
    <property type="match status" value="3"/>
</dbReference>
<dbReference type="SMART" id="SM00388">
    <property type="entry name" value="HisKA"/>
    <property type="match status" value="1"/>
</dbReference>
<dbReference type="HOGENOM" id="CLU_000445_114_39_9"/>
<dbReference type="PANTHER" id="PTHR43065">
    <property type="entry name" value="SENSOR HISTIDINE KINASE"/>
    <property type="match status" value="1"/>
</dbReference>
<dbReference type="GO" id="GO:0005524">
    <property type="term" value="F:ATP binding"/>
    <property type="evidence" value="ECO:0007669"/>
    <property type="project" value="UniProtKB-KW"/>
</dbReference>
<reference evidence="13 14" key="1">
    <citation type="journal article" date="2012" name="J. Bacteriol.">
        <title>Complete Genome Sequence of Paenibacillus mucilaginosus 3016, a Bacterium Functional as Microbial Fertilizer.</title>
        <authorList>
            <person name="Ma M."/>
            <person name="Wang Z."/>
            <person name="Li L."/>
            <person name="Jiang X."/>
            <person name="Guan D."/>
            <person name="Cao F."/>
            <person name="Chen H."/>
            <person name="Wang X."/>
            <person name="Shen D."/>
            <person name="Du B."/>
            <person name="Li J."/>
        </authorList>
    </citation>
    <scope>NUCLEOTIDE SEQUENCE [LARGE SCALE GENOMIC DNA]</scope>
    <source>
        <strain evidence="13 14">3016</strain>
    </source>
</reference>
<dbReference type="SUPFAM" id="SSF47384">
    <property type="entry name" value="Homodimeric domain of signal transducing histidine kinase"/>
    <property type="match status" value="1"/>
</dbReference>
<dbReference type="Gene3D" id="3.30.565.10">
    <property type="entry name" value="Histidine kinase-like ATPase, C-terminal domain"/>
    <property type="match status" value="1"/>
</dbReference>
<dbReference type="Gene3D" id="3.30.450.20">
    <property type="entry name" value="PAS domain"/>
    <property type="match status" value="3"/>
</dbReference>
<dbReference type="InterPro" id="IPR036890">
    <property type="entry name" value="HATPase_C_sf"/>
</dbReference>
<dbReference type="InterPro" id="IPR035965">
    <property type="entry name" value="PAS-like_dom_sf"/>
</dbReference>
<dbReference type="Pfam" id="PF00512">
    <property type="entry name" value="HisKA"/>
    <property type="match status" value="1"/>
</dbReference>
<dbReference type="Pfam" id="PF08448">
    <property type="entry name" value="PAS_4"/>
    <property type="match status" value="1"/>
</dbReference>
<accession>H6NQQ7</accession>
<evidence type="ECO:0000259" key="10">
    <source>
        <dbReference type="PROSITE" id="PS50109"/>
    </source>
</evidence>
<sequence>MQDQHPYRPALEHDLRDGRTDLQRLLPELALKPFSLSDVGTLLAAADGRLVKSSESLSRLLGYEPGSLRNSSLQELVHPGDLLLHMHHLSRLAAGQSTRYSAEMRLMHRSGEPLPMFVSAFAVGEDTDAPRYIYMQVQDLSGRLRAESALQDSLLHLHSLLETMTDAYLMLGREGEFLYMNRSAEELLGRSRTDLLGRSCRVLMPEWYGPVFYRSFQRGLEEGVPLSLQEHFPSEQRWLELHCRPCKPGLSVFVRDVTRHKAQEEKLRATKQQLDSMIEHAADNIVILDSSFRLLRVNQAFLDTFGYSEEELIGRRPPNIPDELWIESELLFRQAFQGKQISGFETVRRRKDGLLLDMSLTISPIVGADHHIPGICIIGRDISEHKRTEELLRSSEKLAVAGQLAAGVAHEIRNPLTSLKGFTQFMKAGAQYKEQYLDIMMSELDRIEQIISELLLLARPQAVTYRTKPLEPILTHVISLLEPQANLQNVELLASIPSGLPPVYCEENHLKQVFINLMKNALEAMPRGGRLELAASASEEDGVCVTLEDNGPGIPAELLKRLGEPFFTTKEKGSGLGLMVSQKIVAEHGGRLSVDSREGGGTTVTVVLPQASERTDPASDAADS</sequence>
<keyword evidence="14" id="KW-1185">Reference proteome</keyword>
<dbReference type="InterPro" id="IPR004358">
    <property type="entry name" value="Sig_transdc_His_kin-like_C"/>
</dbReference>
<dbReference type="EC" id="2.7.13.3" evidence="2"/>
<dbReference type="InterPro" id="IPR036097">
    <property type="entry name" value="HisK_dim/P_sf"/>
</dbReference>
<dbReference type="Gene3D" id="1.10.287.130">
    <property type="match status" value="1"/>
</dbReference>
<dbReference type="Pfam" id="PF02518">
    <property type="entry name" value="HATPase_c"/>
    <property type="match status" value="1"/>
</dbReference>
<evidence type="ECO:0000256" key="2">
    <source>
        <dbReference type="ARBA" id="ARBA00012438"/>
    </source>
</evidence>
<dbReference type="InterPro" id="IPR013656">
    <property type="entry name" value="PAS_4"/>
</dbReference>
<dbReference type="Proteomes" id="UP000007523">
    <property type="component" value="Chromosome"/>
</dbReference>
<dbReference type="SMART" id="SM00387">
    <property type="entry name" value="HATPase_c"/>
    <property type="match status" value="1"/>
</dbReference>
<comment type="catalytic activity">
    <reaction evidence="1">
        <text>ATP + protein L-histidine = ADP + protein N-phospho-L-histidine.</text>
        <dbReference type="EC" id="2.7.13.3"/>
    </reaction>
</comment>
<dbReference type="CDD" id="cd00075">
    <property type="entry name" value="HATPase"/>
    <property type="match status" value="1"/>
</dbReference>
<feature type="domain" description="PAS" evidence="11">
    <location>
        <begin position="42"/>
        <end position="96"/>
    </location>
</feature>
<evidence type="ECO:0000256" key="4">
    <source>
        <dbReference type="ARBA" id="ARBA00022679"/>
    </source>
</evidence>
<keyword evidence="5" id="KW-0547">Nucleotide-binding</keyword>
<dbReference type="AlphaFoldDB" id="H6NQQ7"/>
<keyword evidence="9" id="KW-0902">Two-component regulatory system</keyword>
<evidence type="ECO:0000313" key="13">
    <source>
        <dbReference type="EMBL" id="AFC33525.1"/>
    </source>
</evidence>
<dbReference type="InterPro" id="IPR005467">
    <property type="entry name" value="His_kinase_dom"/>
</dbReference>
<dbReference type="GO" id="GO:0030435">
    <property type="term" value="P:sporulation resulting in formation of a cellular spore"/>
    <property type="evidence" value="ECO:0007669"/>
    <property type="project" value="UniProtKB-KW"/>
</dbReference>
<name>H6NQQ7_9BACL</name>